<dbReference type="HOGENOM" id="CLU_417348_0_0_1"/>
<dbReference type="PANTHER" id="PTHR28634">
    <property type="entry name" value="ZINC FINGER B-BOX DOMAIN-CONTAINING PROTEIN 1"/>
    <property type="match status" value="1"/>
</dbReference>
<dbReference type="Proteomes" id="UP000008672">
    <property type="component" value="Unassembled WGS sequence"/>
</dbReference>
<dbReference type="PANTHER" id="PTHR28634:SF1">
    <property type="entry name" value="ZINC FINGER B-BOX DOMAIN-CONTAINING PROTEIN 1"/>
    <property type="match status" value="1"/>
</dbReference>
<feature type="compositionally biased region" description="Polar residues" evidence="1">
    <location>
        <begin position="469"/>
        <end position="494"/>
    </location>
</feature>
<feature type="region of interest" description="Disordered" evidence="1">
    <location>
        <begin position="303"/>
        <end position="344"/>
    </location>
</feature>
<feature type="compositionally biased region" description="Low complexity" evidence="1">
    <location>
        <begin position="495"/>
        <end position="506"/>
    </location>
</feature>
<dbReference type="GeneTree" id="ENSGT00940000167407"/>
<feature type="compositionally biased region" description="Polar residues" evidence="1">
    <location>
        <begin position="629"/>
        <end position="639"/>
    </location>
</feature>
<feature type="compositionally biased region" description="Basic and acidic residues" evidence="1">
    <location>
        <begin position="213"/>
        <end position="227"/>
    </location>
</feature>
<feature type="compositionally biased region" description="Polar residues" evidence="1">
    <location>
        <begin position="577"/>
        <end position="586"/>
    </location>
</feature>
<dbReference type="EMBL" id="AFYH01131269">
    <property type="status" value="NOT_ANNOTATED_CDS"/>
    <property type="molecule type" value="Genomic_DNA"/>
</dbReference>
<dbReference type="AlphaFoldDB" id="M3XKZ2"/>
<feature type="region of interest" description="Disordered" evidence="1">
    <location>
        <begin position="570"/>
        <end position="657"/>
    </location>
</feature>
<evidence type="ECO:0000313" key="3">
    <source>
        <dbReference type="Proteomes" id="UP000008672"/>
    </source>
</evidence>
<evidence type="ECO:0000256" key="1">
    <source>
        <dbReference type="SAM" id="MobiDB-lite"/>
    </source>
</evidence>
<dbReference type="Ensembl" id="ENSLACT00000025184.1">
    <property type="protein sequence ID" value="ENSLACP00000023398.1"/>
    <property type="gene ID" value="ENSLACG00000022291.1"/>
</dbReference>
<keyword evidence="3" id="KW-1185">Reference proteome</keyword>
<protein>
    <submittedName>
        <fullName evidence="2">Uncharacterized protein</fullName>
    </submittedName>
</protein>
<feature type="region of interest" description="Disordered" evidence="1">
    <location>
        <begin position="203"/>
        <end position="242"/>
    </location>
</feature>
<proteinExistence type="predicted"/>
<dbReference type="EMBL" id="AFYH01131266">
    <property type="status" value="NOT_ANNOTATED_CDS"/>
    <property type="molecule type" value="Genomic_DNA"/>
</dbReference>
<feature type="compositionally biased region" description="Polar residues" evidence="1">
    <location>
        <begin position="596"/>
        <end position="611"/>
    </location>
</feature>
<dbReference type="EMBL" id="AFYH01131271">
    <property type="status" value="NOT_ANNOTATED_CDS"/>
    <property type="molecule type" value="Genomic_DNA"/>
</dbReference>
<accession>M3XKZ2</accession>
<reference evidence="2" key="2">
    <citation type="submission" date="2025-08" db="UniProtKB">
        <authorList>
            <consortium name="Ensembl"/>
        </authorList>
    </citation>
    <scope>IDENTIFICATION</scope>
</reference>
<dbReference type="EMBL" id="AFYH01131265">
    <property type="status" value="NOT_ANNOTATED_CDS"/>
    <property type="molecule type" value="Genomic_DNA"/>
</dbReference>
<sequence>MQPPVKLHSCRTATKGGTEVMILNQGFSTPLARAGEAAQNSVSLLNGSFDEEGSAESFQEALQEWRHGRPHQEQAWKPQEALPVSVNDFVVQTNPPSPRRPLEINFTESSLSYMEKLMVRKHRRTPVDSISSTLVNDLRSLSAPTPPSEVEEGQFEGTDLELTAEEQEDHEYYTSLFTADEPSPKTPRAESFLTIIELNEVEENPEESVSHGLEIKDTNDSEKHPRNNESVPTAQEENQKVCSKANSYSLPIKASQGTKESVLRSTFSVDMDNPSLSSCDSKAAPQEPCMAERMSCRETQLSSGFHRMQRKVQGSPFGWSPRQNKSTEKRTNANPATSSSSTHKTSLLSNVALVDSPPFATASEGRESSLALHNSTVATSVGLATKPSMVLHEVAVRDNSSISQYRGLEGFFTVGLDPKQVKPDPFPTRSSCQTPAENKGAIGGNGEWRPCSSLSDQADESFVRAVIDSTLSRPSSSRGQSTPAGQLIKSQRPFSASASLLKASPSGNTRHHSSATSRPGSAIVRPLSRAASEISDIESIDITEQDEPDLETVADQQALAGLEEELKILNRSKGKQRSSQASTSAVEQPVSKRRSVSTAGENVHSQQSAIQKSHLGMPPLKHAVKSHAGLSSQSGSDGESQTDNEEERDKQNVLSLP</sequence>
<dbReference type="InterPro" id="IPR037688">
    <property type="entry name" value="ZBBX"/>
</dbReference>
<dbReference type="EMBL" id="AFYH01131272">
    <property type="status" value="NOT_ANNOTATED_CDS"/>
    <property type="molecule type" value="Genomic_DNA"/>
</dbReference>
<feature type="compositionally biased region" description="Polar residues" evidence="1">
    <location>
        <begin position="228"/>
        <end position="242"/>
    </location>
</feature>
<name>M3XKZ2_LATCH</name>
<organism evidence="2 3">
    <name type="scientific">Latimeria chalumnae</name>
    <name type="common">Coelacanth</name>
    <dbReference type="NCBI Taxonomy" id="7897"/>
    <lineage>
        <taxon>Eukaryota</taxon>
        <taxon>Metazoa</taxon>
        <taxon>Chordata</taxon>
        <taxon>Craniata</taxon>
        <taxon>Vertebrata</taxon>
        <taxon>Euteleostomi</taxon>
        <taxon>Coelacanthiformes</taxon>
        <taxon>Coelacanthidae</taxon>
        <taxon>Latimeria</taxon>
    </lineage>
</organism>
<feature type="region of interest" description="Disordered" evidence="1">
    <location>
        <begin position="469"/>
        <end position="524"/>
    </location>
</feature>
<dbReference type="EMBL" id="AFYH01131267">
    <property type="status" value="NOT_ANNOTATED_CDS"/>
    <property type="molecule type" value="Genomic_DNA"/>
</dbReference>
<reference evidence="3" key="1">
    <citation type="submission" date="2011-08" db="EMBL/GenBank/DDBJ databases">
        <title>The draft genome of Latimeria chalumnae.</title>
        <authorList>
            <person name="Di Palma F."/>
            <person name="Alfoldi J."/>
            <person name="Johnson J."/>
            <person name="Berlin A."/>
            <person name="Gnerre S."/>
            <person name="Jaffe D."/>
            <person name="MacCallum I."/>
            <person name="Young S."/>
            <person name="Walker B.J."/>
            <person name="Lander E."/>
            <person name="Lindblad-Toh K."/>
        </authorList>
    </citation>
    <scope>NUCLEOTIDE SEQUENCE [LARGE SCALE GENOMIC DNA]</scope>
    <source>
        <strain evidence="3">Wild caught</strain>
    </source>
</reference>
<feature type="region of interest" description="Disordered" evidence="1">
    <location>
        <begin position="418"/>
        <end position="453"/>
    </location>
</feature>
<dbReference type="InParanoid" id="M3XKZ2"/>
<evidence type="ECO:0000313" key="2">
    <source>
        <dbReference type="Ensembl" id="ENSLACP00000023398.1"/>
    </source>
</evidence>
<dbReference type="eggNOG" id="ENOG502QZ7B">
    <property type="taxonomic scope" value="Eukaryota"/>
</dbReference>
<reference evidence="2" key="3">
    <citation type="submission" date="2025-09" db="UniProtKB">
        <authorList>
            <consortium name="Ensembl"/>
        </authorList>
    </citation>
    <scope>IDENTIFICATION</scope>
</reference>
<dbReference type="EMBL" id="AFYH01131268">
    <property type="status" value="NOT_ANNOTATED_CDS"/>
    <property type="molecule type" value="Genomic_DNA"/>
</dbReference>
<dbReference type="EMBL" id="AFYH01131270">
    <property type="status" value="NOT_ANNOTATED_CDS"/>
    <property type="molecule type" value="Genomic_DNA"/>
</dbReference>